<dbReference type="Gene3D" id="3.40.50.620">
    <property type="entry name" value="HUPs"/>
    <property type="match status" value="1"/>
</dbReference>
<dbReference type="InterPro" id="IPR023468">
    <property type="entry name" value="Riboflavin_kinase"/>
</dbReference>
<dbReference type="FunFam" id="3.40.50.620:FF:000021">
    <property type="entry name" value="Riboflavin biosynthesis protein"/>
    <property type="match status" value="1"/>
</dbReference>
<dbReference type="CDD" id="cd02064">
    <property type="entry name" value="FAD_synthetase_N"/>
    <property type="match status" value="1"/>
</dbReference>
<evidence type="ECO:0000313" key="17">
    <source>
        <dbReference type="Proteomes" id="UP000469346"/>
    </source>
</evidence>
<keyword evidence="4 14" id="KW-0288">FMN</keyword>
<comment type="caution">
    <text evidence="16">The sequence shown here is derived from an EMBL/GenBank/DDBJ whole genome shotgun (WGS) entry which is preliminary data.</text>
</comment>
<dbReference type="GO" id="GO:0006747">
    <property type="term" value="P:FAD biosynthetic process"/>
    <property type="evidence" value="ECO:0007669"/>
    <property type="project" value="UniProtKB-UniRule"/>
</dbReference>
<evidence type="ECO:0000256" key="1">
    <source>
        <dbReference type="ARBA" id="ARBA00004726"/>
    </source>
</evidence>
<dbReference type="GO" id="GO:0003919">
    <property type="term" value="F:FMN adenylyltransferase activity"/>
    <property type="evidence" value="ECO:0007669"/>
    <property type="project" value="UniProtKB-UniRule"/>
</dbReference>
<comment type="catalytic activity">
    <reaction evidence="12 14">
        <text>riboflavin + ATP = FMN + ADP + H(+)</text>
        <dbReference type="Rhea" id="RHEA:14357"/>
        <dbReference type="ChEBI" id="CHEBI:15378"/>
        <dbReference type="ChEBI" id="CHEBI:30616"/>
        <dbReference type="ChEBI" id="CHEBI:57986"/>
        <dbReference type="ChEBI" id="CHEBI:58210"/>
        <dbReference type="ChEBI" id="CHEBI:456216"/>
        <dbReference type="EC" id="2.7.1.26"/>
    </reaction>
</comment>
<dbReference type="InterPro" id="IPR014729">
    <property type="entry name" value="Rossmann-like_a/b/a_fold"/>
</dbReference>
<dbReference type="Proteomes" id="UP000469346">
    <property type="component" value="Unassembled WGS sequence"/>
</dbReference>
<evidence type="ECO:0000256" key="4">
    <source>
        <dbReference type="ARBA" id="ARBA00022643"/>
    </source>
</evidence>
<keyword evidence="10 14" id="KW-0067">ATP-binding</keyword>
<evidence type="ECO:0000313" key="16">
    <source>
        <dbReference type="EMBL" id="NDY42017.1"/>
    </source>
</evidence>
<comment type="catalytic activity">
    <reaction evidence="13 14">
        <text>FMN + ATP + H(+) = FAD + diphosphate</text>
        <dbReference type="Rhea" id="RHEA:17237"/>
        <dbReference type="ChEBI" id="CHEBI:15378"/>
        <dbReference type="ChEBI" id="CHEBI:30616"/>
        <dbReference type="ChEBI" id="CHEBI:33019"/>
        <dbReference type="ChEBI" id="CHEBI:57692"/>
        <dbReference type="ChEBI" id="CHEBI:58210"/>
        <dbReference type="EC" id="2.7.7.2"/>
    </reaction>
</comment>
<sequence>MRIYQDWRNLKGVFHRPALTIGNFDGVHLGHRALFDKVVQLARAGGGEAVAMTFEPHPLRVLRPDSPPKLISTLEQKIELIERAGMDALVCLRFTRELAATTADRFVDLVLVEHLGIRDLVIGYDYALGRGREGDRDFLRRKGEALGFAVHVVPPVVVDGMTVSSTLVRRLVAEGEMRKVRRLLGRYYQIRGTVQRGRQRGGPEVGFPTANLTISEEDLCPKKGVYVVQVLHETACYGGVLNIGFNPTFGDGRLSAEVHIFDFDRDIYGHPIKVNLIQRLRDERRFPGPEALAAQIRQDIEAARRVLEQEKGLRQACLEG</sequence>
<organism evidence="16 17">
    <name type="scientific">Dissulfurirhabdus thermomarina</name>
    <dbReference type="NCBI Taxonomy" id="1765737"/>
    <lineage>
        <taxon>Bacteria</taxon>
        <taxon>Deltaproteobacteria</taxon>
        <taxon>Dissulfurirhabdaceae</taxon>
        <taxon>Dissulfurirhabdus</taxon>
    </lineage>
</organism>
<evidence type="ECO:0000256" key="5">
    <source>
        <dbReference type="ARBA" id="ARBA00022679"/>
    </source>
</evidence>
<dbReference type="Pfam" id="PF06574">
    <property type="entry name" value="FAD_syn"/>
    <property type="match status" value="1"/>
</dbReference>
<keyword evidence="6 14" id="KW-0548">Nucleotidyltransferase</keyword>
<feature type="domain" description="Riboflavin kinase" evidence="15">
    <location>
        <begin position="183"/>
        <end position="308"/>
    </location>
</feature>
<dbReference type="GO" id="GO:0008531">
    <property type="term" value="F:riboflavin kinase activity"/>
    <property type="evidence" value="ECO:0007669"/>
    <property type="project" value="UniProtKB-UniRule"/>
</dbReference>
<evidence type="ECO:0000256" key="11">
    <source>
        <dbReference type="ARBA" id="ARBA00023268"/>
    </source>
</evidence>
<dbReference type="FunFam" id="2.40.30.30:FF:000003">
    <property type="entry name" value="Riboflavin biosynthesis protein"/>
    <property type="match status" value="1"/>
</dbReference>
<dbReference type="PANTHER" id="PTHR22749">
    <property type="entry name" value="RIBOFLAVIN KINASE/FMN ADENYLYLTRANSFERASE"/>
    <property type="match status" value="1"/>
</dbReference>
<dbReference type="InterPro" id="IPR002606">
    <property type="entry name" value="Riboflavin_kinase_bac"/>
</dbReference>
<name>A0A6N9TRF0_DISTH</name>
<proteinExistence type="inferred from homology"/>
<dbReference type="UniPathway" id="UPA00276">
    <property type="reaction ID" value="UER00406"/>
</dbReference>
<comment type="pathway">
    <text evidence="1 14">Cofactor biosynthesis; FAD biosynthesis; FAD from FMN: step 1/1.</text>
</comment>
<evidence type="ECO:0000256" key="10">
    <source>
        <dbReference type="ARBA" id="ARBA00022840"/>
    </source>
</evidence>
<dbReference type="InterPro" id="IPR015864">
    <property type="entry name" value="FAD_synthase"/>
</dbReference>
<dbReference type="NCBIfam" id="NF004160">
    <property type="entry name" value="PRK05627.1-3"/>
    <property type="match status" value="1"/>
</dbReference>
<dbReference type="Pfam" id="PF01687">
    <property type="entry name" value="Flavokinase"/>
    <property type="match status" value="1"/>
</dbReference>
<keyword evidence="17" id="KW-1185">Reference proteome</keyword>
<dbReference type="GO" id="GO:0005524">
    <property type="term" value="F:ATP binding"/>
    <property type="evidence" value="ECO:0007669"/>
    <property type="project" value="UniProtKB-UniRule"/>
</dbReference>
<dbReference type="SUPFAM" id="SSF82114">
    <property type="entry name" value="Riboflavin kinase-like"/>
    <property type="match status" value="1"/>
</dbReference>
<dbReference type="EMBL" id="JAAGRR010000029">
    <property type="protein sequence ID" value="NDY42017.1"/>
    <property type="molecule type" value="Genomic_DNA"/>
</dbReference>
<dbReference type="NCBIfam" id="TIGR00083">
    <property type="entry name" value="ribF"/>
    <property type="match status" value="1"/>
</dbReference>
<dbReference type="EC" id="2.7.1.26" evidence="14"/>
<dbReference type="UniPathway" id="UPA00277">
    <property type="reaction ID" value="UER00407"/>
</dbReference>
<protein>
    <recommendedName>
        <fullName evidence="14">Riboflavin biosynthesis protein</fullName>
    </recommendedName>
    <domain>
        <recommendedName>
            <fullName evidence="14">Riboflavin kinase</fullName>
            <ecNumber evidence="14">2.7.1.26</ecNumber>
        </recommendedName>
        <alternativeName>
            <fullName evidence="14">Flavokinase</fullName>
        </alternativeName>
    </domain>
    <domain>
        <recommendedName>
            <fullName evidence="14">FMN adenylyltransferase</fullName>
            <ecNumber evidence="14">2.7.7.2</ecNumber>
        </recommendedName>
        <alternativeName>
            <fullName evidence="14">FAD pyrophosphorylase</fullName>
        </alternativeName>
        <alternativeName>
            <fullName evidence="14">FAD synthase</fullName>
        </alternativeName>
    </domain>
</protein>
<dbReference type="NCBIfam" id="NF004162">
    <property type="entry name" value="PRK05627.1-5"/>
    <property type="match status" value="1"/>
</dbReference>
<dbReference type="RefSeq" id="WP_163298165.1">
    <property type="nucleotide sequence ID" value="NZ_JAAGRR010000029.1"/>
</dbReference>
<evidence type="ECO:0000259" key="15">
    <source>
        <dbReference type="SMART" id="SM00904"/>
    </source>
</evidence>
<comment type="similarity">
    <text evidence="14">Belongs to the ribF family.</text>
</comment>
<keyword evidence="9 14" id="KW-0274">FAD</keyword>
<evidence type="ECO:0000256" key="2">
    <source>
        <dbReference type="ARBA" id="ARBA00005201"/>
    </source>
</evidence>
<keyword evidence="3 14" id="KW-0285">Flavoprotein</keyword>
<dbReference type="PANTHER" id="PTHR22749:SF6">
    <property type="entry name" value="RIBOFLAVIN KINASE"/>
    <property type="match status" value="1"/>
</dbReference>
<gene>
    <name evidence="16" type="ORF">G3N55_04025</name>
</gene>
<keyword evidence="5 14" id="KW-0808">Transferase</keyword>
<comment type="pathway">
    <text evidence="2 14">Cofactor biosynthesis; FMN biosynthesis; FMN from riboflavin (ATP route): step 1/1.</text>
</comment>
<dbReference type="GO" id="GO:0009231">
    <property type="term" value="P:riboflavin biosynthetic process"/>
    <property type="evidence" value="ECO:0007669"/>
    <property type="project" value="InterPro"/>
</dbReference>
<reference evidence="16 17" key="1">
    <citation type="submission" date="2020-02" db="EMBL/GenBank/DDBJ databases">
        <title>Comparative genomics of sulfur disproportionating microorganisms.</title>
        <authorList>
            <person name="Ward L.M."/>
            <person name="Bertran E."/>
            <person name="Johnston D.T."/>
        </authorList>
    </citation>
    <scope>NUCLEOTIDE SEQUENCE [LARGE SCALE GENOMIC DNA]</scope>
    <source>
        <strain evidence="16 17">DSM 100025</strain>
    </source>
</reference>
<dbReference type="Gene3D" id="2.40.30.30">
    <property type="entry name" value="Riboflavin kinase-like"/>
    <property type="match status" value="1"/>
</dbReference>
<evidence type="ECO:0000256" key="3">
    <source>
        <dbReference type="ARBA" id="ARBA00022630"/>
    </source>
</evidence>
<evidence type="ECO:0000256" key="6">
    <source>
        <dbReference type="ARBA" id="ARBA00022695"/>
    </source>
</evidence>
<dbReference type="EC" id="2.7.7.2" evidence="14"/>
<evidence type="ECO:0000256" key="14">
    <source>
        <dbReference type="PIRNR" id="PIRNR004491"/>
    </source>
</evidence>
<dbReference type="InterPro" id="IPR023465">
    <property type="entry name" value="Riboflavin_kinase_dom_sf"/>
</dbReference>
<evidence type="ECO:0000256" key="8">
    <source>
        <dbReference type="ARBA" id="ARBA00022777"/>
    </source>
</evidence>
<accession>A0A6N9TRF0</accession>
<keyword evidence="8 14" id="KW-0418">Kinase</keyword>
<dbReference type="SUPFAM" id="SSF52374">
    <property type="entry name" value="Nucleotidylyl transferase"/>
    <property type="match status" value="1"/>
</dbReference>
<keyword evidence="11" id="KW-0511">Multifunctional enzyme</keyword>
<dbReference type="AlphaFoldDB" id="A0A6N9TRF0"/>
<dbReference type="SMART" id="SM00904">
    <property type="entry name" value="Flavokinase"/>
    <property type="match status" value="1"/>
</dbReference>
<dbReference type="PIRSF" id="PIRSF004491">
    <property type="entry name" value="FAD_Synth"/>
    <property type="match status" value="1"/>
</dbReference>
<keyword evidence="7 14" id="KW-0547">Nucleotide-binding</keyword>
<evidence type="ECO:0000256" key="7">
    <source>
        <dbReference type="ARBA" id="ARBA00022741"/>
    </source>
</evidence>
<evidence type="ECO:0000256" key="9">
    <source>
        <dbReference type="ARBA" id="ARBA00022827"/>
    </source>
</evidence>
<evidence type="ECO:0000256" key="13">
    <source>
        <dbReference type="ARBA" id="ARBA00049494"/>
    </source>
</evidence>
<dbReference type="InterPro" id="IPR015865">
    <property type="entry name" value="Riboflavin_kinase_bac/euk"/>
</dbReference>
<evidence type="ECO:0000256" key="12">
    <source>
        <dbReference type="ARBA" id="ARBA00047880"/>
    </source>
</evidence>
<dbReference type="GO" id="GO:0009398">
    <property type="term" value="P:FMN biosynthetic process"/>
    <property type="evidence" value="ECO:0007669"/>
    <property type="project" value="UniProtKB-UniRule"/>
</dbReference>